<dbReference type="PANTHER" id="PTHR11091">
    <property type="entry name" value="OXIDOREDUCTASE-RELATED"/>
    <property type="match status" value="1"/>
</dbReference>
<sequence length="225" mass="23816">MALRRASYAGRIADYCERGARAGVAILFWFNDAGGGQAVAPHGGDAPRLSTNPMGVGLPRAGEPFVLDMSTSVVAMGKVSEWRDRGLEVPGDWLTPGGALRPSGGHKGTGLALVAEALAGILSGAGSVRPEPGDEGQGVFCVAIDIARLKPLDAFTEEMERMLAYVREVPLEPGAEPVRFPGESGEAMRQERLRTGVPIQPFLWARLEALSRTFGVALPEPMPRA</sequence>
<accession>A0A9D7XIT8</accession>
<comment type="caution">
    <text evidence="3">The sequence shown here is derived from an EMBL/GenBank/DDBJ whole genome shotgun (WGS) entry which is preliminary data.</text>
</comment>
<dbReference type="InterPro" id="IPR003767">
    <property type="entry name" value="Malate/L-lactate_DH-like"/>
</dbReference>
<dbReference type="InterPro" id="IPR036111">
    <property type="entry name" value="Mal/L-sulfo/L-lacto_DH-like_sf"/>
</dbReference>
<proteinExistence type="inferred from homology"/>
<comment type="similarity">
    <text evidence="1">Belongs to the LDH2/MDH2 oxidoreductase family.</text>
</comment>
<dbReference type="GO" id="GO:0016491">
    <property type="term" value="F:oxidoreductase activity"/>
    <property type="evidence" value="ECO:0007669"/>
    <property type="project" value="UniProtKB-KW"/>
</dbReference>
<keyword evidence="2" id="KW-0560">Oxidoreductase</keyword>
<name>A0A9D7XIT8_9BACT</name>
<evidence type="ECO:0000256" key="2">
    <source>
        <dbReference type="ARBA" id="ARBA00023002"/>
    </source>
</evidence>
<protein>
    <submittedName>
        <fullName evidence="3">Ldh family oxidoreductase</fullName>
    </submittedName>
</protein>
<dbReference type="Pfam" id="PF02615">
    <property type="entry name" value="Ldh_2"/>
    <property type="match status" value="1"/>
</dbReference>
<dbReference type="Gene3D" id="3.30.1370.60">
    <property type="entry name" value="Hypothetical oxidoreductase yiak, domain 2"/>
    <property type="match status" value="1"/>
</dbReference>
<reference evidence="3" key="1">
    <citation type="submission" date="2020-10" db="EMBL/GenBank/DDBJ databases">
        <title>Connecting structure to function with the recovery of over 1000 high-quality activated sludge metagenome-assembled genomes encoding full-length rRNA genes using long-read sequencing.</title>
        <authorList>
            <person name="Singleton C.M."/>
            <person name="Petriglieri F."/>
            <person name="Kristensen J.M."/>
            <person name="Kirkegaard R.H."/>
            <person name="Michaelsen T.Y."/>
            <person name="Andersen M.H."/>
            <person name="Karst S.M."/>
            <person name="Dueholm M.S."/>
            <person name="Nielsen P.H."/>
            <person name="Albertsen M."/>
        </authorList>
    </citation>
    <scope>NUCLEOTIDE SEQUENCE</scope>
    <source>
        <strain evidence="3">Skiv_18-Q3-R9-52_MAXAC.067</strain>
    </source>
</reference>
<dbReference type="PANTHER" id="PTHR11091:SF0">
    <property type="entry name" value="MALATE DEHYDROGENASE"/>
    <property type="match status" value="1"/>
</dbReference>
<organism evidence="3 4">
    <name type="scientific">Candidatus Geothrix skivensis</name>
    <dbReference type="NCBI Taxonomy" id="2954439"/>
    <lineage>
        <taxon>Bacteria</taxon>
        <taxon>Pseudomonadati</taxon>
        <taxon>Acidobacteriota</taxon>
        <taxon>Holophagae</taxon>
        <taxon>Holophagales</taxon>
        <taxon>Holophagaceae</taxon>
        <taxon>Geothrix</taxon>
    </lineage>
</organism>
<evidence type="ECO:0000313" key="4">
    <source>
        <dbReference type="Proteomes" id="UP000886657"/>
    </source>
</evidence>
<gene>
    <name evidence="3" type="ORF">IPP58_14270</name>
</gene>
<dbReference type="Proteomes" id="UP000886657">
    <property type="component" value="Unassembled WGS sequence"/>
</dbReference>
<evidence type="ECO:0000313" key="3">
    <source>
        <dbReference type="EMBL" id="MBK9797627.1"/>
    </source>
</evidence>
<dbReference type="InterPro" id="IPR043143">
    <property type="entry name" value="Mal/L-sulf/L-lact_DH-like_NADP"/>
</dbReference>
<dbReference type="SUPFAM" id="SSF89733">
    <property type="entry name" value="L-sulfolactate dehydrogenase-like"/>
    <property type="match status" value="1"/>
</dbReference>
<evidence type="ECO:0000256" key="1">
    <source>
        <dbReference type="ARBA" id="ARBA00006056"/>
    </source>
</evidence>
<dbReference type="EMBL" id="JADKIO010000010">
    <property type="protein sequence ID" value="MBK9797627.1"/>
    <property type="molecule type" value="Genomic_DNA"/>
</dbReference>
<dbReference type="AlphaFoldDB" id="A0A9D7XIT8"/>